<evidence type="ECO:0000256" key="1">
    <source>
        <dbReference type="SAM" id="MobiDB-lite"/>
    </source>
</evidence>
<dbReference type="PaxDb" id="67767-A0A0J7JXQ2"/>
<accession>A0A0J7JXQ2</accession>
<evidence type="ECO:0000313" key="2">
    <source>
        <dbReference type="EMBL" id="KMQ82829.1"/>
    </source>
</evidence>
<protein>
    <submittedName>
        <fullName evidence="2">Protein iws1-like protein</fullName>
    </submittedName>
</protein>
<keyword evidence="3" id="KW-1185">Reference proteome</keyword>
<proteinExistence type="predicted"/>
<dbReference type="AlphaFoldDB" id="A0A0J7JXQ2"/>
<feature type="region of interest" description="Disordered" evidence="1">
    <location>
        <begin position="1"/>
        <end position="43"/>
    </location>
</feature>
<gene>
    <name evidence="2" type="ORF">RF55_21734</name>
</gene>
<dbReference type="Proteomes" id="UP000036403">
    <property type="component" value="Unassembled WGS sequence"/>
</dbReference>
<name>A0A0J7JXQ2_LASNI</name>
<feature type="non-terminal residue" evidence="2">
    <location>
        <position position="149"/>
    </location>
</feature>
<sequence>MIENKYKKNKEGDRENSTKVDKTEGEQGKVQQLQQNSEIGYDRTSDIARIQSVDLDKELSDDRSRRSRSRVKRRKGVISDWDIDMPLYELVEAMDNTKGILQMEKLRKRYVDPKTKQLMNKYSHQVLITVEGNELPTEIKIFGGLMAVK</sequence>
<reference evidence="2 3" key="1">
    <citation type="submission" date="2015-04" db="EMBL/GenBank/DDBJ databases">
        <title>Lasius niger genome sequencing.</title>
        <authorList>
            <person name="Konorov E.A."/>
            <person name="Nikitin M.A."/>
            <person name="Kirill M.V."/>
            <person name="Chang P."/>
        </authorList>
    </citation>
    <scope>NUCLEOTIDE SEQUENCE [LARGE SCALE GENOMIC DNA]</scope>
    <source>
        <tissue evidence="2">Whole</tissue>
    </source>
</reference>
<comment type="caution">
    <text evidence="2">The sequence shown here is derived from an EMBL/GenBank/DDBJ whole genome shotgun (WGS) entry which is preliminary data.</text>
</comment>
<evidence type="ECO:0000313" key="3">
    <source>
        <dbReference type="Proteomes" id="UP000036403"/>
    </source>
</evidence>
<organism evidence="2 3">
    <name type="scientific">Lasius niger</name>
    <name type="common">Black garden ant</name>
    <dbReference type="NCBI Taxonomy" id="67767"/>
    <lineage>
        <taxon>Eukaryota</taxon>
        <taxon>Metazoa</taxon>
        <taxon>Ecdysozoa</taxon>
        <taxon>Arthropoda</taxon>
        <taxon>Hexapoda</taxon>
        <taxon>Insecta</taxon>
        <taxon>Pterygota</taxon>
        <taxon>Neoptera</taxon>
        <taxon>Endopterygota</taxon>
        <taxon>Hymenoptera</taxon>
        <taxon>Apocrita</taxon>
        <taxon>Aculeata</taxon>
        <taxon>Formicoidea</taxon>
        <taxon>Formicidae</taxon>
        <taxon>Formicinae</taxon>
        <taxon>Lasius</taxon>
        <taxon>Lasius</taxon>
    </lineage>
</organism>
<feature type="compositionally biased region" description="Polar residues" evidence="1">
    <location>
        <begin position="29"/>
        <end position="38"/>
    </location>
</feature>
<dbReference type="EMBL" id="LBMM01022806">
    <property type="protein sequence ID" value="KMQ82829.1"/>
    <property type="molecule type" value="Genomic_DNA"/>
</dbReference>
<feature type="compositionally biased region" description="Basic and acidic residues" evidence="1">
    <location>
        <begin position="1"/>
        <end position="27"/>
    </location>
</feature>